<evidence type="ECO:0000256" key="2">
    <source>
        <dbReference type="ARBA" id="ARBA00023015"/>
    </source>
</evidence>
<dbReference type="PANTHER" id="PTHR33572">
    <property type="entry name" value="SPORE DEVELOPMENT REGULATOR VOSA"/>
    <property type="match status" value="1"/>
</dbReference>
<evidence type="ECO:0000313" key="8">
    <source>
        <dbReference type="Proteomes" id="UP000827284"/>
    </source>
</evidence>
<proteinExistence type="predicted"/>
<feature type="region of interest" description="Disordered" evidence="5">
    <location>
        <begin position="776"/>
        <end position="816"/>
    </location>
</feature>
<dbReference type="GO" id="GO:0005634">
    <property type="term" value="C:nucleus"/>
    <property type="evidence" value="ECO:0007669"/>
    <property type="project" value="UniProtKB-SubCell"/>
</dbReference>
<feature type="compositionally biased region" description="Polar residues" evidence="5">
    <location>
        <begin position="181"/>
        <end position="200"/>
    </location>
</feature>
<feature type="region of interest" description="Disordered" evidence="5">
    <location>
        <begin position="521"/>
        <end position="658"/>
    </location>
</feature>
<feature type="region of interest" description="Disordered" evidence="5">
    <location>
        <begin position="259"/>
        <end position="310"/>
    </location>
</feature>
<evidence type="ECO:0000256" key="5">
    <source>
        <dbReference type="SAM" id="MobiDB-lite"/>
    </source>
</evidence>
<feature type="compositionally biased region" description="Basic and acidic residues" evidence="5">
    <location>
        <begin position="276"/>
        <end position="294"/>
    </location>
</feature>
<accession>A0A9P3H0M4</accession>
<dbReference type="EMBL" id="BQFW01000001">
    <property type="protein sequence ID" value="GJJ68010.1"/>
    <property type="molecule type" value="Genomic_DNA"/>
</dbReference>
<evidence type="ECO:0000313" key="7">
    <source>
        <dbReference type="EMBL" id="GJJ68010.1"/>
    </source>
</evidence>
<dbReference type="AlphaFoldDB" id="A0A9P3H0M4"/>
<evidence type="ECO:0000256" key="1">
    <source>
        <dbReference type="ARBA" id="ARBA00004123"/>
    </source>
</evidence>
<dbReference type="PROSITE" id="PS51821">
    <property type="entry name" value="VELVET"/>
    <property type="match status" value="1"/>
</dbReference>
<dbReference type="InterPro" id="IPR037525">
    <property type="entry name" value="Velvet_dom"/>
</dbReference>
<reference evidence="7" key="1">
    <citation type="submission" date="2021-11" db="EMBL/GenBank/DDBJ databases">
        <authorList>
            <person name="Herlambang A."/>
            <person name="Guo Y."/>
            <person name="Takashima Y."/>
            <person name="Nishizawa T."/>
        </authorList>
    </citation>
    <scope>NUCLEOTIDE SEQUENCE</scope>
    <source>
        <strain evidence="7">E1425</strain>
    </source>
</reference>
<comment type="caution">
    <text evidence="7">The sequence shown here is derived from an EMBL/GenBank/DDBJ whole genome shotgun (WGS) entry which is preliminary data.</text>
</comment>
<gene>
    <name evidence="7" type="ORF">EMPS_00356</name>
</gene>
<organism evidence="7 8">
    <name type="scientific">Entomortierella parvispora</name>
    <dbReference type="NCBI Taxonomy" id="205924"/>
    <lineage>
        <taxon>Eukaryota</taxon>
        <taxon>Fungi</taxon>
        <taxon>Fungi incertae sedis</taxon>
        <taxon>Mucoromycota</taxon>
        <taxon>Mortierellomycotina</taxon>
        <taxon>Mortierellomycetes</taxon>
        <taxon>Mortierellales</taxon>
        <taxon>Mortierellaceae</taxon>
        <taxon>Entomortierella</taxon>
    </lineage>
</organism>
<evidence type="ECO:0000256" key="3">
    <source>
        <dbReference type="ARBA" id="ARBA00023163"/>
    </source>
</evidence>
<feature type="compositionally biased region" description="Low complexity" evidence="5">
    <location>
        <begin position="259"/>
        <end position="272"/>
    </location>
</feature>
<comment type="subcellular location">
    <subcellularLocation>
        <location evidence="1">Nucleus</location>
    </subcellularLocation>
</comment>
<feature type="region of interest" description="Disordered" evidence="5">
    <location>
        <begin position="326"/>
        <end position="377"/>
    </location>
</feature>
<dbReference type="Gene3D" id="2.60.40.3960">
    <property type="entry name" value="Velvet domain"/>
    <property type="match status" value="1"/>
</dbReference>
<dbReference type="Proteomes" id="UP000827284">
    <property type="component" value="Unassembled WGS sequence"/>
</dbReference>
<dbReference type="Pfam" id="PF11754">
    <property type="entry name" value="Velvet"/>
    <property type="match status" value="1"/>
</dbReference>
<protein>
    <recommendedName>
        <fullName evidence="6">Velvet domain-containing protein</fullName>
    </recommendedName>
</protein>
<feature type="compositionally biased region" description="Basic and acidic residues" evidence="5">
    <location>
        <begin position="807"/>
        <end position="816"/>
    </location>
</feature>
<keyword evidence="3" id="KW-0804">Transcription</keyword>
<evidence type="ECO:0000259" key="6">
    <source>
        <dbReference type="PROSITE" id="PS51821"/>
    </source>
</evidence>
<dbReference type="InterPro" id="IPR038491">
    <property type="entry name" value="Velvet_dom_sf"/>
</dbReference>
<feature type="region of interest" description="Disordered" evidence="5">
    <location>
        <begin position="428"/>
        <end position="467"/>
    </location>
</feature>
<evidence type="ECO:0000256" key="4">
    <source>
        <dbReference type="ARBA" id="ARBA00023242"/>
    </source>
</evidence>
<keyword evidence="4" id="KW-0539">Nucleus</keyword>
<dbReference type="PANTHER" id="PTHR33572:SF18">
    <property type="entry name" value="SPORE DEVELOPMENT REGULATOR VOSA"/>
    <property type="match status" value="1"/>
</dbReference>
<feature type="compositionally biased region" description="Polar residues" evidence="5">
    <location>
        <begin position="619"/>
        <end position="651"/>
    </location>
</feature>
<feature type="compositionally biased region" description="Basic and acidic residues" evidence="5">
    <location>
        <begin position="363"/>
        <end position="377"/>
    </location>
</feature>
<keyword evidence="2" id="KW-0805">Transcription regulation</keyword>
<sequence>MHASLVEKDTSEDVLLLKDTRSKEDMHLFKDNRTKATTGSSVSSLFPLKDIEDSNGAESGFFVFPDLSVRMEGVYRLKFSLYEIVNNDVRFCASIISDPLIVYSAKKFPGMEESTMLSQYFADQGLKIRIRKEVRPKKRTRRGVYTQQKEQDQLSEEENLPDSTPGSPVASKRIAPRIQPADTNVSGQEVARRSSSNSKSAPALVGRVSSNARRVSDSDLPAARSSVHRSSIDSGQSRPHQYVHIKPVIGRLLAKKVTTPTVSGSGLSGSTSNRLGDPRARPGRQDLSPLRDDSAYSEGSTGPMEDVSSTATAARALSSLHVGATSGDRAQVAGPRYADGRTGGGGGGVDRGRLLSHSTPGHPLEHMPSYDDPSRRRVELDSRYPAHYPPNSQYFQDREVHHPSYLPESRPTSWPSHAHLDYNSYQNERGAAPPEGWSMYGPSRSTTAPRRSVSGHESSMMALPHPAQDQASSGRQEVYVHRYHQTLPVHHAAPPPPTVYRDASFQPYPYYQHQHRPSLPATSVLSSYSGPPHLPAQYPSASQHPERYPPVLPEPLDPRYASHQGPDHSLYLHGSHSGNQGGQDSYDFLTGQKSNSAASSRGGGTSPVMSSMLHRDRSPSSTSSGLHPASSPDTATSTPVRVESSSRQGTAQLVGLDASMGKEVGSSFGGDRERSLALQEASIDYGYGGGHPGRAPGPGSGMMDNEMHIPGSPKSLRLQTDGTVTATTIPTAQVLPVHHHHHHYYHHVYEPLPLHAPYRHIQEHFREPMHYPGPHASVLALPPPPLPPSSSALGPHPPGHSYSAPSDHNKHYGDHE</sequence>
<keyword evidence="8" id="KW-1185">Reference proteome</keyword>
<dbReference type="InterPro" id="IPR021740">
    <property type="entry name" value="Velvet"/>
</dbReference>
<feature type="domain" description="Velvet" evidence="6">
    <location>
        <begin position="1"/>
        <end position="131"/>
    </location>
</feature>
<dbReference type="OrthoDB" id="5599552at2759"/>
<name>A0A9P3H0M4_9FUNG</name>
<feature type="compositionally biased region" description="Polar residues" evidence="5">
    <location>
        <begin position="228"/>
        <end position="239"/>
    </location>
</feature>
<reference evidence="7" key="2">
    <citation type="journal article" date="2022" name="Microbiol. Resour. Announc.">
        <title>Whole-Genome Sequence of Entomortierella parvispora E1425, a Mucoromycotan Fungus Associated with Burkholderiaceae-Related Endosymbiotic Bacteria.</title>
        <authorList>
            <person name="Herlambang A."/>
            <person name="Guo Y."/>
            <person name="Takashima Y."/>
            <person name="Narisawa K."/>
            <person name="Ohta H."/>
            <person name="Nishizawa T."/>
        </authorList>
    </citation>
    <scope>NUCLEOTIDE SEQUENCE</scope>
    <source>
        <strain evidence="7">E1425</strain>
    </source>
</reference>
<feature type="region of interest" description="Disordered" evidence="5">
    <location>
        <begin position="137"/>
        <end position="242"/>
    </location>
</feature>